<evidence type="ECO:0000313" key="1">
    <source>
        <dbReference type="EMBL" id="WZE70897.1"/>
    </source>
</evidence>
<dbReference type="Proteomes" id="UP001465447">
    <property type="component" value="Chromosome"/>
</dbReference>
<evidence type="ECO:0000313" key="2">
    <source>
        <dbReference type="Proteomes" id="UP001465447"/>
    </source>
</evidence>
<dbReference type="AlphaFoldDB" id="A0AAU6RLC7"/>
<dbReference type="KEGG" id="mpsh:QA539_10575"/>
<organism evidence="1 2">
    <name type="scientific">Macrococcus psychrotolerans</name>
    <dbReference type="NCBI Taxonomy" id="3039389"/>
    <lineage>
        <taxon>Bacteria</taxon>
        <taxon>Bacillati</taxon>
        <taxon>Bacillota</taxon>
        <taxon>Bacilli</taxon>
        <taxon>Bacillales</taxon>
        <taxon>Staphylococcaceae</taxon>
        <taxon>Macrococcus</taxon>
    </lineage>
</organism>
<gene>
    <name evidence="1" type="ORF">QA539_10575</name>
</gene>
<reference evidence="1 2" key="1">
    <citation type="submission" date="2023-04" db="EMBL/GenBank/DDBJ databases">
        <title>Macrococci isolated from food, foodproducing animals, and human clinical materials.</title>
        <authorList>
            <person name="Maslanova I."/>
            <person name="Svec P."/>
            <person name="Sedlacek I."/>
            <person name="Novakova D."/>
            <person name="Keller J.E."/>
            <person name="Schwendener S."/>
            <person name="Finstrlova A."/>
            <person name="Botka T."/>
            <person name="Kovarovic V."/>
            <person name="Petras P."/>
            <person name="Perreten V."/>
            <person name="Pantucek R."/>
        </authorList>
    </citation>
    <scope>NUCLEOTIDE SEQUENCE [LARGE SCALE GENOMIC DNA]</scope>
    <source>
        <strain evidence="1 2">CCM 8659</strain>
    </source>
</reference>
<accession>A0AAU6RLC7</accession>
<sequence length="44" mass="5091">MNKAERDKKANELKKQLEAELKKDEPDAKVTMKIKGELSKLIYS</sequence>
<dbReference type="EMBL" id="CP124591">
    <property type="protein sequence ID" value="WZE70897.1"/>
    <property type="molecule type" value="Genomic_DNA"/>
</dbReference>
<keyword evidence="2" id="KW-1185">Reference proteome</keyword>
<name>A0AAU6RLC7_9STAP</name>
<protein>
    <submittedName>
        <fullName evidence="1">Uncharacterized protein</fullName>
    </submittedName>
</protein>
<dbReference type="RefSeq" id="WP_269800605.1">
    <property type="nucleotide sequence ID" value="NZ_CP124591.1"/>
</dbReference>
<proteinExistence type="predicted"/>